<dbReference type="SUPFAM" id="SSF48113">
    <property type="entry name" value="Heme-dependent peroxidases"/>
    <property type="match status" value="1"/>
</dbReference>
<dbReference type="GO" id="GO:0004601">
    <property type="term" value="F:peroxidase activity"/>
    <property type="evidence" value="ECO:0000318"/>
    <property type="project" value="GO_Central"/>
</dbReference>
<dbReference type="Pfam" id="PF00141">
    <property type="entry name" value="peroxidase"/>
    <property type="match status" value="1"/>
</dbReference>
<dbReference type="PRINTS" id="PR00461">
    <property type="entry name" value="PLPEROXIDASE"/>
</dbReference>
<dbReference type="EMBL" id="CM001221">
    <property type="protein sequence ID" value="AES96121.1"/>
    <property type="molecule type" value="Genomic_DNA"/>
</dbReference>
<keyword evidence="16" id="KW-0376">Hydrogen peroxide</keyword>
<evidence type="ECO:0000256" key="15">
    <source>
        <dbReference type="PIRSR" id="PIRSR600823-5"/>
    </source>
</evidence>
<keyword evidence="21" id="KW-1185">Reference proteome</keyword>
<feature type="disulfide bond" evidence="15">
    <location>
        <begin position="249"/>
        <end position="281"/>
    </location>
</feature>
<dbReference type="Gramene" id="rna30122">
    <property type="protein sequence ID" value="RHN55006.1"/>
    <property type="gene ID" value="gene30122"/>
</dbReference>
<feature type="binding site" evidence="13">
    <location>
        <position position="123"/>
    </location>
    <ligand>
        <name>Ca(2+)</name>
        <dbReference type="ChEBI" id="CHEBI:29108"/>
        <label>1</label>
    </ligand>
</feature>
<feature type="binding site" evidence="13">
    <location>
        <position position="304"/>
    </location>
    <ligand>
        <name>Ca(2+)</name>
        <dbReference type="ChEBI" id="CHEBI:29108"/>
        <label>2</label>
    </ligand>
</feature>
<sequence length="377" mass="41918">MKVSRIILVTLFLFSLVVVPTNSKKSKKSKKPKKIDFDLDYGFGSGLTVDDQEQKLVDDEKQNPKTGFDKGHLKQGFYSESCPTAEKIVADALVEITKTNPNAIANIIRLQFHDCFVVGCDSSVLLDYTPTGDKVEKSSMLNGQLLKGTDFIDDIKAKLEEQCPGIVSCTDTIAFSVNEGMFLSGLPRTAPLGGRRDALYSLASIAEDDNLPMPNWPMEKMVDLFTKKGFTIEEMVILLGAHSIGVAHCDVFMERIYNYADTRKPDPLLPFPIVNELQQICANPGTPLFRNPVVNFDETPALLDNLFFKNMVTKKKTLLVTDAHLFNDPRTIPIVEELAKDNGLFQKKFAEAMVKMGSYNVITGNDGEVRKTCRSTN</sequence>
<evidence type="ECO:0000259" key="17">
    <source>
        <dbReference type="PROSITE" id="PS50873"/>
    </source>
</evidence>
<reference evidence="19" key="4">
    <citation type="journal article" date="2018" name="Nat. Plants">
        <title>Whole-genome landscape of Medicago truncatula symbiotic genes.</title>
        <authorList>
            <person name="Pecrix Y."/>
            <person name="Gamas P."/>
            <person name="Carrere S."/>
        </authorList>
    </citation>
    <scope>NUCLEOTIDE SEQUENCE</scope>
    <source>
        <tissue evidence="19">Leaves</tissue>
    </source>
</reference>
<comment type="function">
    <text evidence="2">Removal of H(2)O(2), oxidation of toxic reductants, biosynthesis and degradation of lignin, suberization, auxin catabolism, response to environmental stresses such as wounding, pathogen attack and oxidative stress. These functions might be dependent on each isozyme/isoform in each plant tissue.</text>
</comment>
<keyword evidence="9 13" id="KW-0408">Iron</keyword>
<dbReference type="GO" id="GO:0046872">
    <property type="term" value="F:metal ion binding"/>
    <property type="evidence" value="ECO:0007669"/>
    <property type="project" value="UniProtKB-UniRule"/>
</dbReference>
<comment type="subcellular location">
    <subcellularLocation>
        <location evidence="16">Secreted</location>
    </subcellularLocation>
</comment>
<feature type="binding site" description="axial binding residue" evidence="13">
    <location>
        <position position="242"/>
    </location>
    <ligand>
        <name>heme b</name>
        <dbReference type="ChEBI" id="CHEBI:60344"/>
    </ligand>
    <ligandPart>
        <name>Fe</name>
        <dbReference type="ChEBI" id="CHEBI:18248"/>
    </ligandPart>
</feature>
<feature type="disulfide bond" evidence="15">
    <location>
        <begin position="82"/>
        <end position="163"/>
    </location>
</feature>
<dbReference type="Proteomes" id="UP000002051">
    <property type="component" value="Chromosome 5"/>
</dbReference>
<dbReference type="Proteomes" id="UP000265566">
    <property type="component" value="Chromosome 5"/>
</dbReference>
<keyword evidence="6 16" id="KW-0349">Heme</keyword>
<dbReference type="InterPro" id="IPR000823">
    <property type="entry name" value="Peroxidase_pln"/>
</dbReference>
<organism evidence="18 21">
    <name type="scientific">Medicago truncatula</name>
    <name type="common">Barrel medic</name>
    <name type="synonym">Medicago tribuloides</name>
    <dbReference type="NCBI Taxonomy" id="3880"/>
    <lineage>
        <taxon>Eukaryota</taxon>
        <taxon>Viridiplantae</taxon>
        <taxon>Streptophyta</taxon>
        <taxon>Embryophyta</taxon>
        <taxon>Tracheophyta</taxon>
        <taxon>Spermatophyta</taxon>
        <taxon>Magnoliopsida</taxon>
        <taxon>eudicotyledons</taxon>
        <taxon>Gunneridae</taxon>
        <taxon>Pentapetalae</taxon>
        <taxon>rosids</taxon>
        <taxon>fabids</taxon>
        <taxon>Fabales</taxon>
        <taxon>Fabaceae</taxon>
        <taxon>Papilionoideae</taxon>
        <taxon>50 kb inversion clade</taxon>
        <taxon>NPAAA clade</taxon>
        <taxon>Hologalegina</taxon>
        <taxon>IRL clade</taxon>
        <taxon>Trifolieae</taxon>
        <taxon>Medicago</taxon>
    </lineage>
</organism>
<dbReference type="InterPro" id="IPR002016">
    <property type="entry name" value="Haem_peroxidase"/>
</dbReference>
<evidence type="ECO:0000256" key="12">
    <source>
        <dbReference type="PIRSR" id="PIRSR600823-2"/>
    </source>
</evidence>
<evidence type="ECO:0000256" key="16">
    <source>
        <dbReference type="RuleBase" id="RU362060"/>
    </source>
</evidence>
<evidence type="ECO:0000256" key="3">
    <source>
        <dbReference type="ARBA" id="ARBA00006873"/>
    </source>
</evidence>
<dbReference type="GO" id="GO:0020037">
    <property type="term" value="F:heme binding"/>
    <property type="evidence" value="ECO:0007669"/>
    <property type="project" value="UniProtKB-UniRule"/>
</dbReference>
<dbReference type="GO" id="GO:0140825">
    <property type="term" value="F:lactoperoxidase activity"/>
    <property type="evidence" value="ECO:0007669"/>
    <property type="project" value="UniProtKB-EC"/>
</dbReference>
<reference evidence="18 21" key="1">
    <citation type="journal article" date="2011" name="Nature">
        <title>The Medicago genome provides insight into the evolution of rhizobial symbioses.</title>
        <authorList>
            <person name="Young N.D."/>
            <person name="Debelle F."/>
            <person name="Oldroyd G.E."/>
            <person name="Geurts R."/>
            <person name="Cannon S.B."/>
            <person name="Udvardi M.K."/>
            <person name="Benedito V.A."/>
            <person name="Mayer K.F."/>
            <person name="Gouzy J."/>
            <person name="Schoof H."/>
            <person name="Van de Peer Y."/>
            <person name="Proost S."/>
            <person name="Cook D.R."/>
            <person name="Meyers B.C."/>
            <person name="Spannagl M."/>
            <person name="Cheung F."/>
            <person name="De Mita S."/>
            <person name="Krishnakumar V."/>
            <person name="Gundlach H."/>
            <person name="Zhou S."/>
            <person name="Mudge J."/>
            <person name="Bharti A.K."/>
            <person name="Murray J.D."/>
            <person name="Naoumkina M.A."/>
            <person name="Rosen B."/>
            <person name="Silverstein K.A."/>
            <person name="Tang H."/>
            <person name="Rombauts S."/>
            <person name="Zhao P.X."/>
            <person name="Zhou P."/>
            <person name="Barbe V."/>
            <person name="Bardou P."/>
            <person name="Bechner M."/>
            <person name="Bellec A."/>
            <person name="Berger A."/>
            <person name="Berges H."/>
            <person name="Bidwell S."/>
            <person name="Bisseling T."/>
            <person name="Choisne N."/>
            <person name="Couloux A."/>
            <person name="Denny R."/>
            <person name="Deshpande S."/>
            <person name="Dai X."/>
            <person name="Doyle J.J."/>
            <person name="Dudez A.M."/>
            <person name="Farmer A.D."/>
            <person name="Fouteau S."/>
            <person name="Franken C."/>
            <person name="Gibelin C."/>
            <person name="Gish J."/>
            <person name="Goldstein S."/>
            <person name="Gonzalez A.J."/>
            <person name="Green P.J."/>
            <person name="Hallab A."/>
            <person name="Hartog M."/>
            <person name="Hua A."/>
            <person name="Humphray S.J."/>
            <person name="Jeong D.H."/>
            <person name="Jing Y."/>
            <person name="Jocker A."/>
            <person name="Kenton S.M."/>
            <person name="Kim D.J."/>
            <person name="Klee K."/>
            <person name="Lai H."/>
            <person name="Lang C."/>
            <person name="Lin S."/>
            <person name="Macmil S.L."/>
            <person name="Magdelenat G."/>
            <person name="Matthews L."/>
            <person name="McCorrison J."/>
            <person name="Monaghan E.L."/>
            <person name="Mun J.H."/>
            <person name="Najar F.Z."/>
            <person name="Nicholson C."/>
            <person name="Noirot C."/>
            <person name="O'Bleness M."/>
            <person name="Paule C.R."/>
            <person name="Poulain J."/>
            <person name="Prion F."/>
            <person name="Qin B."/>
            <person name="Qu C."/>
            <person name="Retzel E.F."/>
            <person name="Riddle C."/>
            <person name="Sallet E."/>
            <person name="Samain S."/>
            <person name="Samson N."/>
            <person name="Sanders I."/>
            <person name="Saurat O."/>
            <person name="Scarpelli C."/>
            <person name="Schiex T."/>
            <person name="Segurens B."/>
            <person name="Severin A.J."/>
            <person name="Sherrier D.J."/>
            <person name="Shi R."/>
            <person name="Sims S."/>
            <person name="Singer S.R."/>
            <person name="Sinharoy S."/>
            <person name="Sterck L."/>
            <person name="Viollet A."/>
            <person name="Wang B.B."/>
            <person name="Wang K."/>
            <person name="Wang M."/>
            <person name="Wang X."/>
            <person name="Warfsmann J."/>
            <person name="Weissenbach J."/>
            <person name="White D.D."/>
            <person name="White J.D."/>
            <person name="Wiley G.B."/>
            <person name="Wincker P."/>
            <person name="Xing Y."/>
            <person name="Yang L."/>
            <person name="Yao Z."/>
            <person name="Ying F."/>
            <person name="Zhai J."/>
            <person name="Zhou L."/>
            <person name="Zuber A."/>
            <person name="Denarie J."/>
            <person name="Dixon R.A."/>
            <person name="May G.D."/>
            <person name="Schwartz D.C."/>
            <person name="Rogers J."/>
            <person name="Quetier F."/>
            <person name="Town C.D."/>
            <person name="Roe B.A."/>
        </authorList>
    </citation>
    <scope>NUCLEOTIDE SEQUENCE [LARGE SCALE GENOMIC DNA]</scope>
    <source>
        <strain evidence="18">A17</strain>
        <strain evidence="20 21">cv. Jemalong A17</strain>
    </source>
</reference>
<evidence type="ECO:0000256" key="13">
    <source>
        <dbReference type="PIRSR" id="PIRSR600823-3"/>
    </source>
</evidence>
<feature type="chain" id="PRO_5014485659" description="Peroxidase" evidence="16">
    <location>
        <begin position="24"/>
        <end position="377"/>
    </location>
</feature>
<dbReference type="EMBL" id="PSQE01000005">
    <property type="protein sequence ID" value="RHN55006.1"/>
    <property type="molecule type" value="Genomic_DNA"/>
</dbReference>
<comment type="catalytic activity">
    <reaction evidence="1 16">
        <text>2 a phenolic donor + H2O2 = 2 a phenolic radical donor + 2 H2O</text>
        <dbReference type="Rhea" id="RHEA:56136"/>
        <dbReference type="ChEBI" id="CHEBI:15377"/>
        <dbReference type="ChEBI" id="CHEBI:16240"/>
        <dbReference type="ChEBI" id="CHEBI:139520"/>
        <dbReference type="ChEBI" id="CHEBI:139521"/>
        <dbReference type="EC" id="1.11.1.7"/>
    </reaction>
</comment>
<feature type="disulfide bond" evidence="15">
    <location>
        <begin position="115"/>
        <end position="120"/>
    </location>
</feature>
<dbReference type="PANTHER" id="PTHR31517">
    <property type="match status" value="1"/>
</dbReference>
<keyword evidence="8 16" id="KW-0560">Oxidoreductase</keyword>
<name>G7JZ11_MEDTR</name>
<keyword evidence="16" id="KW-0964">Secreted</keyword>
<dbReference type="GO" id="GO:0042744">
    <property type="term" value="P:hydrogen peroxide catabolic process"/>
    <property type="evidence" value="ECO:0007669"/>
    <property type="project" value="UniProtKB-KW"/>
</dbReference>
<evidence type="ECO:0000313" key="20">
    <source>
        <dbReference type="EnsemblPlants" id="AES96121"/>
    </source>
</evidence>
<comment type="similarity">
    <text evidence="16">Belongs to the peroxidase family. Classical plant (class III) peroxidase subfamily.</text>
</comment>
<keyword evidence="5 16" id="KW-0575">Peroxidase</keyword>
<dbReference type="FunFam" id="1.10.420.10:FF:000001">
    <property type="entry name" value="Peroxidase"/>
    <property type="match status" value="1"/>
</dbReference>
<evidence type="ECO:0000256" key="7">
    <source>
        <dbReference type="ARBA" id="ARBA00022723"/>
    </source>
</evidence>
<dbReference type="EC" id="1.11.1.7" evidence="4 16"/>
<evidence type="ECO:0000256" key="11">
    <source>
        <dbReference type="PIRSR" id="PIRSR600823-1"/>
    </source>
</evidence>
<dbReference type="PROSITE" id="PS50873">
    <property type="entry name" value="PEROXIDASE_4"/>
    <property type="match status" value="1"/>
</dbReference>
<feature type="signal peptide" evidence="16">
    <location>
        <begin position="1"/>
        <end position="23"/>
    </location>
</feature>
<evidence type="ECO:0000256" key="2">
    <source>
        <dbReference type="ARBA" id="ARBA00002322"/>
    </source>
</evidence>
<dbReference type="InterPro" id="IPR033905">
    <property type="entry name" value="Secretory_peroxidase"/>
</dbReference>
<dbReference type="PROSITE" id="PS00435">
    <property type="entry name" value="PEROXIDASE_1"/>
    <property type="match status" value="1"/>
</dbReference>
<evidence type="ECO:0000256" key="6">
    <source>
        <dbReference type="ARBA" id="ARBA00022617"/>
    </source>
</evidence>
<dbReference type="PANTHER" id="PTHR31517:SF84">
    <property type="entry name" value="PEROXIDASE"/>
    <property type="match status" value="1"/>
</dbReference>
<evidence type="ECO:0000313" key="19">
    <source>
        <dbReference type="EMBL" id="RHN55006.1"/>
    </source>
</evidence>
<reference evidence="18 21" key="2">
    <citation type="journal article" date="2014" name="BMC Genomics">
        <title>An improved genome release (version Mt4.0) for the model legume Medicago truncatula.</title>
        <authorList>
            <person name="Tang H."/>
            <person name="Krishnakumar V."/>
            <person name="Bidwell S."/>
            <person name="Rosen B."/>
            <person name="Chan A."/>
            <person name="Zhou S."/>
            <person name="Gentzbittel L."/>
            <person name="Childs K.L."/>
            <person name="Yandell M."/>
            <person name="Gundlach H."/>
            <person name="Mayer K.F."/>
            <person name="Schwartz D.C."/>
            <person name="Town C.D."/>
        </authorList>
    </citation>
    <scope>GENOME REANNOTATION</scope>
    <source>
        <strain evidence="20 21">cv. Jemalong A17</strain>
    </source>
</reference>
<dbReference type="PaxDb" id="3880-AES96121"/>
<dbReference type="Gene3D" id="1.10.420.10">
    <property type="entry name" value="Peroxidase, domain 2"/>
    <property type="match status" value="1"/>
</dbReference>
<dbReference type="GO" id="GO:0006979">
    <property type="term" value="P:response to oxidative stress"/>
    <property type="evidence" value="ECO:0007669"/>
    <property type="project" value="UniProtKB-UniRule"/>
</dbReference>
<proteinExistence type="inferred from homology"/>
<comment type="similarity">
    <text evidence="3">Belongs to the peroxidase family. Ascorbate peroxidase subfamily.</text>
</comment>
<dbReference type="PRINTS" id="PR00458">
    <property type="entry name" value="PEROXIDASE"/>
</dbReference>
<feature type="site" description="Transition state stabilizer" evidence="14">
    <location>
        <position position="109"/>
    </location>
</feature>
<comment type="cofactor">
    <cofactor evidence="13 16">
        <name>heme b</name>
        <dbReference type="ChEBI" id="CHEBI:60344"/>
    </cofactor>
    <text evidence="13 16">Binds 1 heme b (iron(II)-protoporphyrin IX) group per subunit.</text>
</comment>
<dbReference type="GO" id="GO:0005576">
    <property type="term" value="C:extracellular region"/>
    <property type="evidence" value="ECO:0007669"/>
    <property type="project" value="UniProtKB-SubCell"/>
</dbReference>
<keyword evidence="16" id="KW-0732">Signal</keyword>
<comment type="cofactor">
    <cofactor evidence="13 16">
        <name>Ca(2+)</name>
        <dbReference type="ChEBI" id="CHEBI:29108"/>
    </cofactor>
    <text evidence="13 16">Binds 2 calcium ions per subunit.</text>
</comment>
<dbReference type="FunFam" id="1.10.520.10:FF:000023">
    <property type="entry name" value="Peroxidase"/>
    <property type="match status" value="1"/>
</dbReference>
<dbReference type="GO" id="GO:0006950">
    <property type="term" value="P:response to stress"/>
    <property type="evidence" value="ECO:0000318"/>
    <property type="project" value="GO_Central"/>
</dbReference>
<feature type="binding site" evidence="13">
    <location>
        <position position="114"/>
    </location>
    <ligand>
        <name>Ca(2+)</name>
        <dbReference type="ChEBI" id="CHEBI:29108"/>
        <label>1</label>
    </ligand>
</feature>
<protein>
    <recommendedName>
        <fullName evidence="4 16">Peroxidase</fullName>
        <ecNumber evidence="4 16">1.11.1.7</ecNumber>
    </recommendedName>
</protein>
<evidence type="ECO:0000256" key="1">
    <source>
        <dbReference type="ARBA" id="ARBA00000189"/>
    </source>
</evidence>
<feature type="binding site" evidence="13">
    <location>
        <position position="299"/>
    </location>
    <ligand>
        <name>Ca(2+)</name>
        <dbReference type="ChEBI" id="CHEBI:29108"/>
        <label>2</label>
    </ligand>
</feature>
<keyword evidence="10 15" id="KW-1015">Disulfide bond</keyword>
<dbReference type="AlphaFoldDB" id="G7JZ11"/>
<keyword evidence="13 16" id="KW-0106">Calcium</keyword>
<reference evidence="20" key="3">
    <citation type="submission" date="2015-04" db="UniProtKB">
        <authorList>
            <consortium name="EnsemblPlants"/>
        </authorList>
    </citation>
    <scope>IDENTIFICATION</scope>
    <source>
        <strain evidence="20">cv. Jemalong A17</strain>
    </source>
</reference>
<evidence type="ECO:0000313" key="18">
    <source>
        <dbReference type="EMBL" id="AES96121.1"/>
    </source>
</evidence>
<feature type="active site" description="Proton acceptor" evidence="11">
    <location>
        <position position="113"/>
    </location>
</feature>
<dbReference type="EnsemblPlants" id="AES96121">
    <property type="protein sequence ID" value="AES96121"/>
    <property type="gene ID" value="MTR_5g033470"/>
</dbReference>
<dbReference type="InterPro" id="IPR019793">
    <property type="entry name" value="Peroxidases_heam-ligand_BS"/>
</dbReference>
<feature type="binding site" evidence="13">
    <location>
        <position position="297"/>
    </location>
    <ligand>
        <name>Ca(2+)</name>
        <dbReference type="ChEBI" id="CHEBI:29108"/>
        <label>2</label>
    </ligand>
</feature>
<feature type="domain" description="Plant heme peroxidase family profile" evidence="17">
    <location>
        <begin position="72"/>
        <end position="377"/>
    </location>
</feature>
<dbReference type="GO" id="GO:0009505">
    <property type="term" value="C:plant-type cell wall"/>
    <property type="evidence" value="ECO:0000318"/>
    <property type="project" value="GO_Central"/>
</dbReference>
<feature type="disulfide bond" evidence="15">
    <location>
        <begin position="169"/>
        <end position="373"/>
    </location>
</feature>
<feature type="binding site" evidence="13">
    <location>
        <position position="136"/>
    </location>
    <ligand>
        <name>Ca(2+)</name>
        <dbReference type="ChEBI" id="CHEBI:29108"/>
        <label>1</label>
    </ligand>
</feature>
<dbReference type="KEGG" id="mtr:11407880"/>
<dbReference type="OMA" id="GLPHYEV"/>
<feature type="binding site" evidence="13">
    <location>
        <position position="121"/>
    </location>
    <ligand>
        <name>Ca(2+)</name>
        <dbReference type="ChEBI" id="CHEBI:29108"/>
        <label>1</label>
    </ligand>
</feature>
<dbReference type="STRING" id="3880.G7JZ11"/>
<feature type="binding site" evidence="13">
    <location>
        <position position="119"/>
    </location>
    <ligand>
        <name>Ca(2+)</name>
        <dbReference type="ChEBI" id="CHEBI:29108"/>
        <label>1</label>
    </ligand>
</feature>
<evidence type="ECO:0000256" key="10">
    <source>
        <dbReference type="ARBA" id="ARBA00023157"/>
    </source>
</evidence>
<keyword evidence="7 13" id="KW-0479">Metal-binding</keyword>
<dbReference type="OrthoDB" id="2113341at2759"/>
<evidence type="ECO:0000256" key="8">
    <source>
        <dbReference type="ARBA" id="ARBA00023002"/>
    </source>
</evidence>
<evidence type="ECO:0000313" key="21">
    <source>
        <dbReference type="Proteomes" id="UP000002051"/>
    </source>
</evidence>
<evidence type="ECO:0000256" key="5">
    <source>
        <dbReference type="ARBA" id="ARBA00022559"/>
    </source>
</evidence>
<feature type="binding site" evidence="12">
    <location>
        <position position="212"/>
    </location>
    <ligand>
        <name>substrate</name>
    </ligand>
</feature>
<dbReference type="InterPro" id="IPR010255">
    <property type="entry name" value="Haem_peroxidase_sf"/>
</dbReference>
<evidence type="ECO:0000256" key="14">
    <source>
        <dbReference type="PIRSR" id="PIRSR600823-4"/>
    </source>
</evidence>
<accession>G7JZ11</accession>
<dbReference type="CDD" id="cd00693">
    <property type="entry name" value="secretory_peroxidase"/>
    <property type="match status" value="1"/>
</dbReference>
<feature type="binding site" evidence="13">
    <location>
        <position position="117"/>
    </location>
    <ligand>
        <name>Ca(2+)</name>
        <dbReference type="ChEBI" id="CHEBI:29108"/>
        <label>1</label>
    </ligand>
</feature>
<dbReference type="Gene3D" id="1.10.520.10">
    <property type="match status" value="1"/>
</dbReference>
<gene>
    <name evidence="20" type="primary">11407880</name>
    <name evidence="18" type="ordered locus">MTR_5g033470</name>
    <name evidence="19" type="ORF">MtrunA17_Chr5g0413051</name>
</gene>
<dbReference type="HOGENOM" id="CLU_010543_0_1_1"/>
<evidence type="ECO:0000256" key="9">
    <source>
        <dbReference type="ARBA" id="ARBA00023004"/>
    </source>
</evidence>
<evidence type="ECO:0000256" key="4">
    <source>
        <dbReference type="ARBA" id="ARBA00012313"/>
    </source>
</evidence>